<gene>
    <name evidence="1" type="ORF">ACG33_10600</name>
</gene>
<dbReference type="AlphaFoldDB" id="A0A127FD59"/>
<dbReference type="RefSeq" id="WP_066921050.1">
    <property type="nucleotide sequence ID" value="NZ_CP011971.1"/>
</dbReference>
<dbReference type="OrthoDB" id="7053758at2"/>
<dbReference type="Proteomes" id="UP000070250">
    <property type="component" value="Chromosome"/>
</dbReference>
<dbReference type="STRING" id="465721.ACG33_10600"/>
<dbReference type="EMBL" id="CP011971">
    <property type="protein sequence ID" value="AMN47539.1"/>
    <property type="molecule type" value="Genomic_DNA"/>
</dbReference>
<keyword evidence="2" id="KW-1185">Reference proteome</keyword>
<reference evidence="1 2" key="1">
    <citation type="submission" date="2015-06" db="EMBL/GenBank/DDBJ databases">
        <title>A Comprehensive Approach to Explore the Metabolic and Phylogenetic Diversity of Bacterial Steroid Degradation in the Environment: Testosterone as an Example.</title>
        <authorList>
            <person name="Yang F.-C."/>
            <person name="Chen Y.-L."/>
            <person name="Yu C.-P."/>
            <person name="Tang S.-L."/>
            <person name="Wang P.-H."/>
            <person name="Ismail W."/>
            <person name="Wang C.-H."/>
            <person name="Yang C.-Y."/>
            <person name="Chiang Y.-R."/>
        </authorList>
    </citation>
    <scope>NUCLEOTIDE SEQUENCE [LARGE SCALE GENOMIC DNA]</scope>
    <source>
        <strain evidence="1 2">DSM 18526</strain>
    </source>
</reference>
<sequence>MNRASSADAAWKEYLDGIKRIRDMIFGHPYAADAQDRPGAHYLFHQVQAIAFNRVIAPNTAYPRFYLHGQLEPMTYSMGGGSADIQYRQSFVDGAGSYRIWGRRGSACLSLIQVMDGYWGERRESIGVRAWSLDVLGIAPGDHFELIACARERRDRWLQLDESIPNSCIFFREIFGNWESEQPSEIHIAPLAPNRDRPVNVSEADMAVRLKTAVAFMEEFIGRYSQSMIEDVVSRAGYNVMVTDETSWPGANAASGYFFLAYKLELNETLIITLDWEPVPYWGTQVTDVWHQTCEPIYHQSSLNSFQTVRDDDGLYRLVLSIRDPGAANWLDLVGHSKGFLELRVVPGREVVMPRTEKVALVDIRSALPVSTRYLTPEERNAELTKRRNGALRRWRY</sequence>
<accession>A0A127FD59</accession>
<evidence type="ECO:0000313" key="1">
    <source>
        <dbReference type="EMBL" id="AMN47539.1"/>
    </source>
</evidence>
<protein>
    <recommendedName>
        <fullName evidence="3">DUF1214 domain-containing protein</fullName>
    </recommendedName>
</protein>
<evidence type="ECO:0000313" key="2">
    <source>
        <dbReference type="Proteomes" id="UP000070250"/>
    </source>
</evidence>
<proteinExistence type="predicted"/>
<evidence type="ECO:0008006" key="3">
    <source>
        <dbReference type="Google" id="ProtNLM"/>
    </source>
</evidence>
<dbReference type="KEGG" id="sdf:ACG33_10600"/>
<name>A0A127FD59_STEDE</name>
<organism evidence="1 2">
    <name type="scientific">Steroidobacter denitrificans</name>
    <dbReference type="NCBI Taxonomy" id="465721"/>
    <lineage>
        <taxon>Bacteria</taxon>
        <taxon>Pseudomonadati</taxon>
        <taxon>Pseudomonadota</taxon>
        <taxon>Gammaproteobacteria</taxon>
        <taxon>Steroidobacterales</taxon>
        <taxon>Steroidobacteraceae</taxon>
        <taxon>Steroidobacter</taxon>
    </lineage>
</organism>